<dbReference type="PANTHER" id="PTHR31285">
    <property type="entry name" value="NICOTINAMIDE MONONUCLEOTIDE ADENYLYLTRANSFERASE"/>
    <property type="match status" value="1"/>
</dbReference>
<evidence type="ECO:0000256" key="7">
    <source>
        <dbReference type="ARBA" id="ARBA00023027"/>
    </source>
</evidence>
<sequence>MTTFQEKYNEFIGNKNNEFMIVENPQNQNTQCISKINTLLILDSSFNPPHKGHLQMLLKAIKKYKTNKNKLAVLLQLSINNVDKGMKPALPSKRLEMMSLFIKDLHHLDNDIYSYISLTKYGKFTDKITPINIFFGNSNFEINQYIFLLGFDTLERLFMPKYYLPNTVEDSLAEFFKKCKIDCLTRGKDYELQTKWKADNVPLLFQNKIDLEVNEDLETSNISSSNIRDFKNYNKCTKLVEKYICESKVDLF</sequence>
<dbReference type="GO" id="GO:0000309">
    <property type="term" value="F:nicotinamide-nucleotide adenylyltransferase activity"/>
    <property type="evidence" value="ECO:0007669"/>
    <property type="project" value="UniProtKB-EC"/>
</dbReference>
<keyword evidence="11" id="KW-1185">Reference proteome</keyword>
<dbReference type="CDD" id="cd02165">
    <property type="entry name" value="NMNAT"/>
    <property type="match status" value="1"/>
</dbReference>
<evidence type="ECO:0000313" key="10">
    <source>
        <dbReference type="EMBL" id="OBA26421.1"/>
    </source>
</evidence>
<dbReference type="EMBL" id="LXPE01000018">
    <property type="protein sequence ID" value="OBA26421.1"/>
    <property type="molecule type" value="Genomic_DNA"/>
</dbReference>
<keyword evidence="5" id="KW-0547">Nucleotide-binding</keyword>
<feature type="domain" description="Cytidyltransferase-like" evidence="9">
    <location>
        <begin position="43"/>
        <end position="229"/>
    </location>
</feature>
<proteinExistence type="predicted"/>
<evidence type="ECO:0000256" key="1">
    <source>
        <dbReference type="ARBA" id="ARBA00004790"/>
    </source>
</evidence>
<dbReference type="InterPro" id="IPR005248">
    <property type="entry name" value="NadD/NMNAT"/>
</dbReference>
<keyword evidence="7" id="KW-0520">NAD</keyword>
<accession>A0A1B7TCI0</accession>
<organism evidence="10 11">
    <name type="scientific">Hanseniaspora valbyensis NRRL Y-1626</name>
    <dbReference type="NCBI Taxonomy" id="766949"/>
    <lineage>
        <taxon>Eukaryota</taxon>
        <taxon>Fungi</taxon>
        <taxon>Dikarya</taxon>
        <taxon>Ascomycota</taxon>
        <taxon>Saccharomycotina</taxon>
        <taxon>Saccharomycetes</taxon>
        <taxon>Saccharomycodales</taxon>
        <taxon>Saccharomycodaceae</taxon>
        <taxon>Hanseniaspora</taxon>
    </lineage>
</organism>
<keyword evidence="4" id="KW-0548">Nucleotidyltransferase</keyword>
<evidence type="ECO:0000313" key="11">
    <source>
        <dbReference type="Proteomes" id="UP000092321"/>
    </source>
</evidence>
<dbReference type="GO" id="GO:0005737">
    <property type="term" value="C:cytoplasm"/>
    <property type="evidence" value="ECO:0007669"/>
    <property type="project" value="TreeGrafter"/>
</dbReference>
<evidence type="ECO:0000256" key="4">
    <source>
        <dbReference type="ARBA" id="ARBA00022695"/>
    </source>
</evidence>
<dbReference type="GO" id="GO:0009435">
    <property type="term" value="P:NAD+ biosynthetic process"/>
    <property type="evidence" value="ECO:0007669"/>
    <property type="project" value="UniProtKB-UniPathway"/>
</dbReference>
<keyword evidence="2" id="KW-0662">Pyridine nucleotide biosynthesis</keyword>
<dbReference type="GO" id="GO:0016887">
    <property type="term" value="F:ATP hydrolysis activity"/>
    <property type="evidence" value="ECO:0007669"/>
    <property type="project" value="TreeGrafter"/>
</dbReference>
<dbReference type="SUPFAM" id="SSF52374">
    <property type="entry name" value="Nucleotidylyl transferase"/>
    <property type="match status" value="1"/>
</dbReference>
<keyword evidence="3 10" id="KW-0808">Transferase</keyword>
<evidence type="ECO:0000256" key="6">
    <source>
        <dbReference type="ARBA" id="ARBA00022840"/>
    </source>
</evidence>
<comment type="pathway">
    <text evidence="1">Cofactor biosynthesis; NAD(+) biosynthesis.</text>
</comment>
<name>A0A1B7TCI0_9ASCO</name>
<gene>
    <name evidence="10" type="ORF">HANVADRAFT_49167</name>
</gene>
<comment type="catalytic activity">
    <reaction evidence="8">
        <text>beta-nicotinamide D-ribonucleotide + ATP + H(+) = diphosphate + NAD(+)</text>
        <dbReference type="Rhea" id="RHEA:21360"/>
        <dbReference type="ChEBI" id="CHEBI:14649"/>
        <dbReference type="ChEBI" id="CHEBI:15378"/>
        <dbReference type="ChEBI" id="CHEBI:30616"/>
        <dbReference type="ChEBI" id="CHEBI:33019"/>
        <dbReference type="ChEBI" id="CHEBI:57540"/>
        <dbReference type="EC" id="2.7.7.1"/>
    </reaction>
</comment>
<dbReference type="GO" id="GO:0005634">
    <property type="term" value="C:nucleus"/>
    <property type="evidence" value="ECO:0007669"/>
    <property type="project" value="TreeGrafter"/>
</dbReference>
<dbReference type="Proteomes" id="UP000092321">
    <property type="component" value="Unassembled WGS sequence"/>
</dbReference>
<evidence type="ECO:0000259" key="9">
    <source>
        <dbReference type="Pfam" id="PF01467"/>
    </source>
</evidence>
<keyword evidence="6" id="KW-0067">ATP-binding</keyword>
<evidence type="ECO:0000256" key="5">
    <source>
        <dbReference type="ARBA" id="ARBA00022741"/>
    </source>
</evidence>
<dbReference type="Gene3D" id="3.40.50.620">
    <property type="entry name" value="HUPs"/>
    <property type="match status" value="1"/>
</dbReference>
<protein>
    <submittedName>
        <fullName evidence="10">Nucleotidylyl transferase</fullName>
    </submittedName>
</protein>
<dbReference type="InterPro" id="IPR014729">
    <property type="entry name" value="Rossmann-like_a/b/a_fold"/>
</dbReference>
<dbReference type="UniPathway" id="UPA00253">
    <property type="reaction ID" value="UER00600"/>
</dbReference>
<dbReference type="InterPro" id="IPR004821">
    <property type="entry name" value="Cyt_trans-like"/>
</dbReference>
<dbReference type="AlphaFoldDB" id="A0A1B7TCI0"/>
<comment type="caution">
    <text evidence="10">The sequence shown here is derived from an EMBL/GenBank/DDBJ whole genome shotgun (WGS) entry which is preliminary data.</text>
</comment>
<reference evidence="11" key="1">
    <citation type="journal article" date="2016" name="Proc. Natl. Acad. Sci. U.S.A.">
        <title>Comparative genomics of biotechnologically important yeasts.</title>
        <authorList>
            <person name="Riley R."/>
            <person name="Haridas S."/>
            <person name="Wolfe K.H."/>
            <person name="Lopes M.R."/>
            <person name="Hittinger C.T."/>
            <person name="Goeker M."/>
            <person name="Salamov A.A."/>
            <person name="Wisecaver J.H."/>
            <person name="Long T.M."/>
            <person name="Calvey C.H."/>
            <person name="Aerts A.L."/>
            <person name="Barry K.W."/>
            <person name="Choi C."/>
            <person name="Clum A."/>
            <person name="Coughlan A.Y."/>
            <person name="Deshpande S."/>
            <person name="Douglass A.P."/>
            <person name="Hanson S.J."/>
            <person name="Klenk H.-P."/>
            <person name="LaButti K.M."/>
            <person name="Lapidus A."/>
            <person name="Lindquist E.A."/>
            <person name="Lipzen A.M."/>
            <person name="Meier-Kolthoff J.P."/>
            <person name="Ohm R.A."/>
            <person name="Otillar R.P."/>
            <person name="Pangilinan J.L."/>
            <person name="Peng Y."/>
            <person name="Rokas A."/>
            <person name="Rosa C.A."/>
            <person name="Scheuner C."/>
            <person name="Sibirny A.A."/>
            <person name="Slot J.C."/>
            <person name="Stielow J.B."/>
            <person name="Sun H."/>
            <person name="Kurtzman C.P."/>
            <person name="Blackwell M."/>
            <person name="Grigoriev I.V."/>
            <person name="Jeffries T.W."/>
        </authorList>
    </citation>
    <scope>NUCLEOTIDE SEQUENCE [LARGE SCALE GENOMIC DNA]</scope>
    <source>
        <strain evidence="11">NRRL Y-1626</strain>
    </source>
</reference>
<evidence type="ECO:0000256" key="8">
    <source>
        <dbReference type="ARBA" id="ARBA00049001"/>
    </source>
</evidence>
<evidence type="ECO:0000256" key="3">
    <source>
        <dbReference type="ARBA" id="ARBA00022679"/>
    </source>
</evidence>
<dbReference type="Pfam" id="PF01467">
    <property type="entry name" value="CTP_transf_like"/>
    <property type="match status" value="1"/>
</dbReference>
<evidence type="ECO:0000256" key="2">
    <source>
        <dbReference type="ARBA" id="ARBA00022642"/>
    </source>
</evidence>
<dbReference type="GO" id="GO:0005524">
    <property type="term" value="F:ATP binding"/>
    <property type="evidence" value="ECO:0007669"/>
    <property type="project" value="UniProtKB-KW"/>
</dbReference>
<dbReference type="PANTHER" id="PTHR31285:SF0">
    <property type="entry name" value="NICOTINAMIDE MONONUCLEOTIDE ADENYLYLTRANSFERASE"/>
    <property type="match status" value="1"/>
</dbReference>
<dbReference type="OrthoDB" id="5591297at2759"/>